<dbReference type="InterPro" id="IPR027417">
    <property type="entry name" value="P-loop_NTPase"/>
</dbReference>
<organism evidence="4 5">
    <name type="scientific">Methanofervidicoccus abyssi</name>
    <dbReference type="NCBI Taxonomy" id="2082189"/>
    <lineage>
        <taxon>Archaea</taxon>
        <taxon>Methanobacteriati</taxon>
        <taxon>Methanobacteriota</taxon>
        <taxon>Methanomada group</taxon>
        <taxon>Methanococci</taxon>
        <taxon>Methanococcales</taxon>
        <taxon>Methanofervidicoccus</taxon>
    </lineage>
</organism>
<feature type="domain" description="Hint" evidence="2">
    <location>
        <begin position="570"/>
        <end position="619"/>
    </location>
</feature>
<keyword evidence="4" id="KW-0966">Cell projection</keyword>
<dbReference type="PROSITE" id="PS50818">
    <property type="entry name" value="INTEIN_C_TER"/>
    <property type="match status" value="1"/>
</dbReference>
<dbReference type="Proteomes" id="UP000290527">
    <property type="component" value="Unassembled WGS sequence"/>
</dbReference>
<dbReference type="RefSeq" id="WP_131007346.1">
    <property type="nucleotide sequence ID" value="NZ_BFAX01000003.1"/>
</dbReference>
<dbReference type="GO" id="GO:0016539">
    <property type="term" value="P:intein-mediated protein splicing"/>
    <property type="evidence" value="ECO:0007669"/>
    <property type="project" value="InterPro"/>
</dbReference>
<dbReference type="Gene3D" id="2.170.16.10">
    <property type="entry name" value="Hedgehog/Intein (Hint) domain"/>
    <property type="match status" value="1"/>
</dbReference>
<dbReference type="PANTHER" id="PTHR30486:SF15">
    <property type="entry name" value="TYPE II_IV SECRETION SYSTEM ATPASE"/>
    <property type="match status" value="1"/>
</dbReference>
<keyword evidence="4" id="KW-0282">Flagellum</keyword>
<dbReference type="NCBIfam" id="TIGR01445">
    <property type="entry name" value="intein_Nterm"/>
    <property type="match status" value="1"/>
</dbReference>
<dbReference type="Pfam" id="PF00437">
    <property type="entry name" value="T2SSE"/>
    <property type="match status" value="1"/>
</dbReference>
<dbReference type="PANTHER" id="PTHR30486">
    <property type="entry name" value="TWITCHING MOTILITY PROTEIN PILT"/>
    <property type="match status" value="1"/>
</dbReference>
<dbReference type="InterPro" id="IPR036844">
    <property type="entry name" value="Hint_dom_sf"/>
</dbReference>
<dbReference type="GO" id="GO:0016887">
    <property type="term" value="F:ATP hydrolysis activity"/>
    <property type="evidence" value="ECO:0007669"/>
    <property type="project" value="InterPro"/>
</dbReference>
<comment type="caution">
    <text evidence="4">The sequence shown here is derived from an EMBL/GenBank/DDBJ whole genome shotgun (WGS) entry which is preliminary data.</text>
</comment>
<comment type="similarity">
    <text evidence="1">Belongs to the GSP E family.</text>
</comment>
<dbReference type="InterPro" id="IPR003586">
    <property type="entry name" value="Hint_dom_C"/>
</dbReference>
<dbReference type="Gene3D" id="3.30.450.380">
    <property type="match status" value="1"/>
</dbReference>
<evidence type="ECO:0000313" key="5">
    <source>
        <dbReference type="Proteomes" id="UP000290527"/>
    </source>
</evidence>
<dbReference type="NCBIfam" id="TIGR01443">
    <property type="entry name" value="intein_Cterm"/>
    <property type="match status" value="1"/>
</dbReference>
<gene>
    <name evidence="4" type="ORF">MHHB_P0815</name>
</gene>
<keyword evidence="4" id="KW-0969">Cilium</keyword>
<reference evidence="4 5" key="1">
    <citation type="journal article" date="2019" name="Int. J. Syst. Evol. Microbiol.">
        <title>Methanofervidicoccus abyssi gen. nov., sp. nov., a hydrogenotrophic methanogen, isolated from a hydrothermal vent chimney in the Mid-Cayman Spreading Center, the Caribbean Sea.</title>
        <authorList>
            <person name="Sakai S."/>
            <person name="Takaki Y."/>
            <person name="Miyazaki M."/>
            <person name="Ogawara M."/>
            <person name="Yanagawa K."/>
            <person name="Miyazaki J."/>
            <person name="Takai K."/>
        </authorList>
    </citation>
    <scope>NUCLEOTIDE SEQUENCE [LARGE SCALE GENOMIC DNA]</scope>
    <source>
        <strain evidence="4 5">HHB</strain>
    </source>
</reference>
<dbReference type="InterPro" id="IPR050921">
    <property type="entry name" value="T4SS_GSP_E_ATPase"/>
</dbReference>
<dbReference type="CDD" id="cd00081">
    <property type="entry name" value="Hint"/>
    <property type="match status" value="1"/>
</dbReference>
<dbReference type="InterPro" id="IPR003587">
    <property type="entry name" value="Hint_dom_N"/>
</dbReference>
<dbReference type="SMART" id="SM00306">
    <property type="entry name" value="HintN"/>
    <property type="match status" value="1"/>
</dbReference>
<proteinExistence type="inferred from homology"/>
<evidence type="ECO:0000259" key="3">
    <source>
        <dbReference type="SMART" id="SM00306"/>
    </source>
</evidence>
<sequence length="760" mass="87278">MGLFDRIKKKSIKPTPIIVKKSKILDEIDVEKIGSDILQNNKTNISTDVTKRPIEKEDNTQILKSKEEFSVKFEKFKITSPKVIDTYTVKIEDMEFEVVLEKEEGYIYYIIPEIDQMLNILSKLPKNSVQEIKTDISEGEFNSVGEIYRYLSNYVEKYDLDLKNAEIRSLAKYFYLIVGKLGFLEIPLNDERLEEIMINGEYRYAYVFHRKYQMCKTNIIFNEEELRRIIESIALIAGRTIDARTPMLDAFLPDGSRVNATIKEVTPEGDTLTIRKFTKDPLTVVDLIKFGTFNFEFAAFLWQAVEGYFGAKPANTLIAGGTGSGKTTTLNVISMFSMYTDRIVTIEDTPELQIPHDHVIKMITRPPRPGVPGYEITMNDLIKNALRMRPDRIFVGEVRGEEAHSLLVAMNTGHDGALVGEELIYLSDGTVVEIGNFVDRFFEEGYKVIKEDNGFEWIDISKDNIYIKSFNKRSLKIEDKLISHVWRKRYSGKLLKIKTESNREITLTYDHPLYVLRGVIFEVNASSLEVGDYIALPKRCTEYERWEIVNKSAGNGDTVVEDLNVSDVLSGDISWDRVVSIEEVIYNGYIYDLTVEDNHTYIAGSNWGIIVSNCSGTIHANSASEAINRLINPPMNVPKIMLSSLDFIINQQRIKRNRKTIRRILEVIEISGSGENISQTLLFTYDSVEDTIKREGICMWEEEVCNIAGITREELIEDRLNRIEVLKYAVRNNIRDIKSVGNLIRRYQEDPERLLNSIRL</sequence>
<name>A0A401HQU8_9EURY</name>
<evidence type="ECO:0000256" key="1">
    <source>
        <dbReference type="ARBA" id="ARBA00006611"/>
    </source>
</evidence>
<keyword evidence="5" id="KW-1185">Reference proteome</keyword>
<dbReference type="AlphaFoldDB" id="A0A401HQU8"/>
<feature type="domain" description="Hint" evidence="3">
    <location>
        <begin position="415"/>
        <end position="538"/>
    </location>
</feature>
<dbReference type="SUPFAM" id="SSF52540">
    <property type="entry name" value="P-loop containing nucleoside triphosphate hydrolases"/>
    <property type="match status" value="1"/>
</dbReference>
<dbReference type="SMART" id="SM00305">
    <property type="entry name" value="HintC"/>
    <property type="match status" value="1"/>
</dbReference>
<dbReference type="SUPFAM" id="SSF51294">
    <property type="entry name" value="Hedgehog/intein (Hint) domain"/>
    <property type="match status" value="1"/>
</dbReference>
<accession>A0A401HQU8</accession>
<dbReference type="OrthoDB" id="33500at2157"/>
<dbReference type="InterPro" id="IPR006141">
    <property type="entry name" value="Intein_N"/>
</dbReference>
<evidence type="ECO:0000259" key="2">
    <source>
        <dbReference type="SMART" id="SM00305"/>
    </source>
</evidence>
<dbReference type="PROSITE" id="PS50817">
    <property type="entry name" value="INTEIN_N_TER"/>
    <property type="match status" value="1"/>
</dbReference>
<dbReference type="InterPro" id="IPR030934">
    <property type="entry name" value="Intein_C"/>
</dbReference>
<evidence type="ECO:0000313" key="4">
    <source>
        <dbReference type="EMBL" id="GBF36585.1"/>
    </source>
</evidence>
<dbReference type="EMBL" id="BFAX01000003">
    <property type="protein sequence ID" value="GBF36585.1"/>
    <property type="molecule type" value="Genomic_DNA"/>
</dbReference>
<dbReference type="InterPro" id="IPR001482">
    <property type="entry name" value="T2SS/T4SS_dom"/>
</dbReference>
<dbReference type="Pfam" id="PF14890">
    <property type="entry name" value="Intein_splicing"/>
    <property type="match status" value="1"/>
</dbReference>
<dbReference type="Gene3D" id="3.40.50.300">
    <property type="entry name" value="P-loop containing nucleotide triphosphate hydrolases"/>
    <property type="match status" value="2"/>
</dbReference>
<protein>
    <submittedName>
        <fullName evidence="4">Archaeal flagellar protein FlaI</fullName>
    </submittedName>
</protein>